<dbReference type="Pfam" id="PF13962">
    <property type="entry name" value="PGG"/>
    <property type="match status" value="1"/>
</dbReference>
<proteinExistence type="predicted"/>
<dbReference type="GO" id="GO:0005886">
    <property type="term" value="C:plasma membrane"/>
    <property type="evidence" value="ECO:0007669"/>
    <property type="project" value="TreeGrafter"/>
</dbReference>
<gene>
    <name evidence="11" type="ORF">NCGR_LOCUS62152</name>
</gene>
<dbReference type="InterPro" id="IPR036770">
    <property type="entry name" value="Ankyrin_rpt-contain_sf"/>
</dbReference>
<feature type="region of interest" description="Disordered" evidence="8">
    <location>
        <begin position="159"/>
        <end position="178"/>
    </location>
</feature>
<dbReference type="PANTHER" id="PTHR24186:SF50">
    <property type="entry name" value="ANKYRIN REPEAT-CONTAINING PROTEIN ITN1-LIKE ISOFORM X1"/>
    <property type="match status" value="1"/>
</dbReference>
<dbReference type="EMBL" id="CAJGYO010000018">
    <property type="protein sequence ID" value="CAD6338054.1"/>
    <property type="molecule type" value="Genomic_DNA"/>
</dbReference>
<keyword evidence="4 9" id="KW-1133">Transmembrane helix</keyword>
<dbReference type="SMART" id="SM00248">
    <property type="entry name" value="ANK"/>
    <property type="match status" value="6"/>
</dbReference>
<evidence type="ECO:0000256" key="1">
    <source>
        <dbReference type="ARBA" id="ARBA00004141"/>
    </source>
</evidence>
<feature type="repeat" description="ANK" evidence="7">
    <location>
        <begin position="475"/>
        <end position="498"/>
    </location>
</feature>
<keyword evidence="3" id="KW-0677">Repeat</keyword>
<dbReference type="OrthoDB" id="7729168at2759"/>
<comment type="caution">
    <text evidence="11">The sequence shown here is derived from an EMBL/GenBank/DDBJ whole genome shotgun (WGS) entry which is preliminary data.</text>
</comment>
<dbReference type="InterPro" id="IPR002110">
    <property type="entry name" value="Ankyrin_rpt"/>
</dbReference>
<reference evidence="11" key="1">
    <citation type="submission" date="2020-10" db="EMBL/GenBank/DDBJ databases">
        <authorList>
            <person name="Han B."/>
            <person name="Lu T."/>
            <person name="Zhao Q."/>
            <person name="Huang X."/>
            <person name="Zhao Y."/>
        </authorList>
    </citation>
    <scope>NUCLEOTIDE SEQUENCE</scope>
</reference>
<keyword evidence="5 7" id="KW-0040">ANK repeat</keyword>
<evidence type="ECO:0000256" key="3">
    <source>
        <dbReference type="ARBA" id="ARBA00022737"/>
    </source>
</evidence>
<dbReference type="InterPro" id="IPR026961">
    <property type="entry name" value="PGG_dom"/>
</dbReference>
<feature type="transmembrane region" description="Helical" evidence="9">
    <location>
        <begin position="616"/>
        <end position="639"/>
    </location>
</feature>
<feature type="transmembrane region" description="Helical" evidence="9">
    <location>
        <begin position="785"/>
        <end position="808"/>
    </location>
</feature>
<feature type="compositionally biased region" description="Low complexity" evidence="8">
    <location>
        <begin position="81"/>
        <end position="101"/>
    </location>
</feature>
<evidence type="ECO:0000313" key="11">
    <source>
        <dbReference type="EMBL" id="CAD6338054.1"/>
    </source>
</evidence>
<feature type="transmembrane region" description="Helical" evidence="9">
    <location>
        <begin position="671"/>
        <end position="695"/>
    </location>
</feature>
<comment type="subcellular location">
    <subcellularLocation>
        <location evidence="1">Membrane</location>
        <topology evidence="1">Multi-pass membrane protein</topology>
    </subcellularLocation>
</comment>
<feature type="repeat" description="ANK" evidence="7">
    <location>
        <begin position="509"/>
        <end position="530"/>
    </location>
</feature>
<dbReference type="PROSITE" id="PS50088">
    <property type="entry name" value="ANK_REPEAT"/>
    <property type="match status" value="3"/>
</dbReference>
<feature type="domain" description="PGG" evidence="10">
    <location>
        <begin position="612"/>
        <end position="732"/>
    </location>
</feature>
<evidence type="ECO:0000256" key="5">
    <source>
        <dbReference type="ARBA" id="ARBA00023043"/>
    </source>
</evidence>
<organism evidence="11 12">
    <name type="scientific">Miscanthus lutarioriparius</name>
    <dbReference type="NCBI Taxonomy" id="422564"/>
    <lineage>
        <taxon>Eukaryota</taxon>
        <taxon>Viridiplantae</taxon>
        <taxon>Streptophyta</taxon>
        <taxon>Embryophyta</taxon>
        <taxon>Tracheophyta</taxon>
        <taxon>Spermatophyta</taxon>
        <taxon>Magnoliopsida</taxon>
        <taxon>Liliopsida</taxon>
        <taxon>Poales</taxon>
        <taxon>Poaceae</taxon>
        <taxon>PACMAD clade</taxon>
        <taxon>Panicoideae</taxon>
        <taxon>Andropogonodae</taxon>
        <taxon>Andropogoneae</taxon>
        <taxon>Saccharinae</taxon>
        <taxon>Miscanthus</taxon>
    </lineage>
</organism>
<dbReference type="SUPFAM" id="SSF48403">
    <property type="entry name" value="Ankyrin repeat"/>
    <property type="match status" value="1"/>
</dbReference>
<dbReference type="Gene3D" id="1.25.40.20">
    <property type="entry name" value="Ankyrin repeat-containing domain"/>
    <property type="match status" value="1"/>
</dbReference>
<evidence type="ECO:0000256" key="6">
    <source>
        <dbReference type="ARBA" id="ARBA00023136"/>
    </source>
</evidence>
<evidence type="ECO:0000256" key="9">
    <source>
        <dbReference type="SAM" id="Phobius"/>
    </source>
</evidence>
<sequence>MAAAVAAGNESELQSAAALQPPLTTAAAAADARPVATLDPRFLMAARRGDSKALKDQLQLNDDDGNDDQQGEDTRADDEGSGTPTTDSAASATTSVEAAPSISPPDHIVDVDPRRPDAVAAHLPPPPPVPVLDEDGVTTEEGSLLVHSEIVEQVVVEPPPPHDDVAPPARQPPAAAPAGSFPAAVPVLDEDGVTMEGDSLLHVVAACGDTQEFLDCVDVIVRNKEKKGGAGGKRRALEAPNNKGDTPLHCAARAGNVNMMSCLVDLLMEATAADEAAVKKFLRRKNRCGETALHQAVRAASKAAIDKLLSVDPELACSSSRAREEDAHAGAACSPFFLAVSLWGEHDEMDIARHLFVKTRRSIRSELSYYCSGPDGRNVLHAAVSRASVKTVVLLSQLLTSVEMETPPGLLLVSQLASQRDKENGSTPLHFAASLGGLPSSPLVLGGSRYWQILPLMPSLVLNANVAMAYQPDKTGLYPIHVAAGSGSLRVVEMLLKRCPDCATLRDAKGRTLLHVAAEKGRYNVVTYLLVVQRLIGNQQVRLDVPNNVGMRPIDVSWTTMPLEAYYAWDPRIMIRRSLLRLGAPYGENNRGDLFRKKCVLSNQDEEKKMSENLTAAAQVLALFSVLITTVTFASAFTLPGGSRSAGDGTGGGVAGTPVLGRPRRSYAFDAFILADALAFGFSLLATSLLLYAGVPAGTLQGRFRLINFAYGLMWHSARSLLAAFGLGLFVVLLPVARSIAIAVAVLMVYLAAEIIKESEGINSLGDIPMIGIGRSRQLSPRDRVLGSILFVYNNFWSYVLIFGFPAIRRWPRFSLSPY</sequence>
<evidence type="ECO:0000259" key="10">
    <source>
        <dbReference type="Pfam" id="PF13962"/>
    </source>
</evidence>
<dbReference type="AlphaFoldDB" id="A0A811S734"/>
<dbReference type="PANTHER" id="PTHR24186">
    <property type="entry name" value="PROTEIN PHOSPHATASE 1 REGULATORY SUBUNIT"/>
    <property type="match status" value="1"/>
</dbReference>
<dbReference type="Proteomes" id="UP000604825">
    <property type="component" value="Unassembled WGS sequence"/>
</dbReference>
<evidence type="ECO:0000313" key="12">
    <source>
        <dbReference type="Proteomes" id="UP000604825"/>
    </source>
</evidence>
<feature type="repeat" description="ANK" evidence="7">
    <location>
        <begin position="243"/>
        <end position="275"/>
    </location>
</feature>
<evidence type="ECO:0000256" key="7">
    <source>
        <dbReference type="PROSITE-ProRule" id="PRU00023"/>
    </source>
</evidence>
<feature type="compositionally biased region" description="Acidic residues" evidence="8">
    <location>
        <begin position="61"/>
        <end position="71"/>
    </location>
</feature>
<accession>A0A811S734</accession>
<name>A0A811S734_9POAL</name>
<keyword evidence="6 9" id="KW-0472">Membrane</keyword>
<dbReference type="PROSITE" id="PS50297">
    <property type="entry name" value="ANK_REP_REGION"/>
    <property type="match status" value="3"/>
</dbReference>
<evidence type="ECO:0000256" key="8">
    <source>
        <dbReference type="SAM" id="MobiDB-lite"/>
    </source>
</evidence>
<keyword evidence="12" id="KW-1185">Reference proteome</keyword>
<feature type="transmembrane region" description="Helical" evidence="9">
    <location>
        <begin position="721"/>
        <end position="753"/>
    </location>
</feature>
<feature type="region of interest" description="Disordered" evidence="8">
    <location>
        <begin position="49"/>
        <end position="112"/>
    </location>
</feature>
<evidence type="ECO:0000256" key="4">
    <source>
        <dbReference type="ARBA" id="ARBA00022989"/>
    </source>
</evidence>
<dbReference type="Pfam" id="PF12796">
    <property type="entry name" value="Ank_2"/>
    <property type="match status" value="2"/>
</dbReference>
<keyword evidence="2 9" id="KW-0812">Transmembrane</keyword>
<evidence type="ECO:0000256" key="2">
    <source>
        <dbReference type="ARBA" id="ARBA00022692"/>
    </source>
</evidence>
<protein>
    <recommendedName>
        <fullName evidence="10">PGG domain-containing protein</fullName>
    </recommendedName>
</protein>